<accession>A0A448X4T2</accession>
<name>A0A448X4T2_9PLAT</name>
<sequence>MQQVLAASALASGPATSEKFDFLSIKDGELYKLISKLPPKNSLSNPVTKRNKPSKCQLQGRMSKDKLHVITGGASNSPETLIRSVDVSVPEKSIQLLSYKNESSGKVCNPDEALDNDGGEPWRLVVHSKSRHAKKMKAIKQLISSNGNSNENANSLNCADHMQSLEAMKLGVIHAPVDHSLKASIATPINGFRSSLYVDECLNNQVEKHFISQDEIIPKQDYKIGECQGLLDALERRTSDEIHLEACQLLEDDDSIESLPLEPGSNEADEDEIAMASTSGWSDLDYADDLSCQGSRVPIPSSGAADDPNDADDEGRNECSAVVGPDDEDDDDAAWSQNLKQLDEVS</sequence>
<gene>
    <name evidence="2" type="ORF">PXEA_LOCUS21514</name>
</gene>
<dbReference type="EMBL" id="CAAALY010092162">
    <property type="protein sequence ID" value="VEL28074.1"/>
    <property type="molecule type" value="Genomic_DNA"/>
</dbReference>
<organism evidence="2 3">
    <name type="scientific">Protopolystoma xenopodis</name>
    <dbReference type="NCBI Taxonomy" id="117903"/>
    <lineage>
        <taxon>Eukaryota</taxon>
        <taxon>Metazoa</taxon>
        <taxon>Spiralia</taxon>
        <taxon>Lophotrochozoa</taxon>
        <taxon>Platyhelminthes</taxon>
        <taxon>Monogenea</taxon>
        <taxon>Polyopisthocotylea</taxon>
        <taxon>Polystomatidea</taxon>
        <taxon>Polystomatidae</taxon>
        <taxon>Protopolystoma</taxon>
    </lineage>
</organism>
<comment type="caution">
    <text evidence="2">The sequence shown here is derived from an EMBL/GenBank/DDBJ whole genome shotgun (WGS) entry which is preliminary data.</text>
</comment>
<feature type="region of interest" description="Disordered" evidence="1">
    <location>
        <begin position="42"/>
        <end position="61"/>
    </location>
</feature>
<dbReference type="AlphaFoldDB" id="A0A448X4T2"/>
<dbReference type="Proteomes" id="UP000784294">
    <property type="component" value="Unassembled WGS sequence"/>
</dbReference>
<reference evidence="2" key="1">
    <citation type="submission" date="2018-11" db="EMBL/GenBank/DDBJ databases">
        <authorList>
            <consortium name="Pathogen Informatics"/>
        </authorList>
    </citation>
    <scope>NUCLEOTIDE SEQUENCE</scope>
</reference>
<feature type="region of interest" description="Disordered" evidence="1">
    <location>
        <begin position="292"/>
        <end position="346"/>
    </location>
</feature>
<protein>
    <submittedName>
        <fullName evidence="2">Uncharacterized protein</fullName>
    </submittedName>
</protein>
<evidence type="ECO:0000313" key="2">
    <source>
        <dbReference type="EMBL" id="VEL28074.1"/>
    </source>
</evidence>
<keyword evidence="3" id="KW-1185">Reference proteome</keyword>
<evidence type="ECO:0000256" key="1">
    <source>
        <dbReference type="SAM" id="MobiDB-lite"/>
    </source>
</evidence>
<proteinExistence type="predicted"/>
<evidence type="ECO:0000313" key="3">
    <source>
        <dbReference type="Proteomes" id="UP000784294"/>
    </source>
</evidence>